<dbReference type="GO" id="GO:0000287">
    <property type="term" value="F:magnesium ion binding"/>
    <property type="evidence" value="ECO:0007669"/>
    <property type="project" value="InterPro"/>
</dbReference>
<dbReference type="InterPro" id="IPR016055">
    <property type="entry name" value="A-D-PHexomutase_a/b/a-I/II/III"/>
</dbReference>
<dbReference type="FunFam" id="3.40.120.10:FF:000008">
    <property type="entry name" value="Alpha-D-glucose phosphate-specific phosphoglucomutase"/>
    <property type="match status" value="1"/>
</dbReference>
<feature type="domain" description="Alpha-D-phosphohexomutase alpha/beta/alpha" evidence="11">
    <location>
        <begin position="322"/>
        <end position="441"/>
    </location>
</feature>
<accession>A0A854NK68</accession>
<dbReference type="GO" id="GO:0004614">
    <property type="term" value="F:phosphoglucomutase activity"/>
    <property type="evidence" value="ECO:0007669"/>
    <property type="project" value="InterPro"/>
</dbReference>
<dbReference type="EMBL" id="LSZF01000003">
    <property type="protein sequence ID" value="OWM35956.1"/>
    <property type="molecule type" value="Genomic_DNA"/>
</dbReference>
<gene>
    <name evidence="12" type="ORF">AY602_09935</name>
</gene>
<dbReference type="InterPro" id="IPR016066">
    <property type="entry name" value="A-D-PHexomutase_CS"/>
</dbReference>
<evidence type="ECO:0000256" key="3">
    <source>
        <dbReference type="ARBA" id="ARBA00022553"/>
    </source>
</evidence>
<dbReference type="InterPro" id="IPR005846">
    <property type="entry name" value="A-D-PHexomutase_a/b/a-III"/>
</dbReference>
<dbReference type="GO" id="GO:0005975">
    <property type="term" value="P:carbohydrate metabolic process"/>
    <property type="evidence" value="ECO:0007669"/>
    <property type="project" value="InterPro"/>
</dbReference>
<feature type="domain" description="Alpha-D-phosphohexomutase alpha/beta/alpha" evidence="10">
    <location>
        <begin position="211"/>
        <end position="316"/>
    </location>
</feature>
<dbReference type="SUPFAM" id="SSF55957">
    <property type="entry name" value="Phosphoglucomutase, C-terminal domain"/>
    <property type="match status" value="1"/>
</dbReference>
<keyword evidence="4 7" id="KW-0479">Metal-binding</keyword>
<dbReference type="Pfam" id="PF02880">
    <property type="entry name" value="PGM_PMM_III"/>
    <property type="match status" value="1"/>
</dbReference>
<evidence type="ECO:0000259" key="10">
    <source>
        <dbReference type="Pfam" id="PF02879"/>
    </source>
</evidence>
<dbReference type="InterPro" id="IPR005843">
    <property type="entry name" value="A-D-PHexomutase_C"/>
</dbReference>
<reference evidence="13" key="1">
    <citation type="submission" date="2016-02" db="EMBL/GenBank/DDBJ databases">
        <title>Genomic analyses of a collection of pathogenic Corynebacterium diphtheriae.</title>
        <authorList>
            <person name="Sangal V."/>
            <person name="Titov L."/>
        </authorList>
    </citation>
    <scope>NUCLEOTIDE SEQUENCE [LARGE SCALE GENOMIC DNA]</scope>
    <source>
        <strain evidence="13">1438</strain>
    </source>
</reference>
<dbReference type="NCBIfam" id="TIGR01132">
    <property type="entry name" value="pgm"/>
    <property type="match status" value="1"/>
</dbReference>
<dbReference type="InterPro" id="IPR005844">
    <property type="entry name" value="A-D-PHexomutase_a/b/a-I"/>
</dbReference>
<proteinExistence type="inferred from homology"/>
<dbReference type="InterPro" id="IPR036900">
    <property type="entry name" value="A-D-PHexomutase_C_sf"/>
</dbReference>
<dbReference type="AlphaFoldDB" id="A0A854NK68"/>
<dbReference type="Pfam" id="PF00408">
    <property type="entry name" value="PGM_PMM_IV"/>
    <property type="match status" value="1"/>
</dbReference>
<dbReference type="Pfam" id="PF02878">
    <property type="entry name" value="PGM_PMM_I"/>
    <property type="match status" value="1"/>
</dbReference>
<evidence type="ECO:0000256" key="7">
    <source>
        <dbReference type="RuleBase" id="RU004326"/>
    </source>
</evidence>
<keyword evidence="3" id="KW-0597">Phosphoprotein</keyword>
<evidence type="ECO:0000256" key="2">
    <source>
        <dbReference type="ARBA" id="ARBA00010231"/>
    </source>
</evidence>
<evidence type="ECO:0000256" key="6">
    <source>
        <dbReference type="ARBA" id="ARBA00023235"/>
    </source>
</evidence>
<comment type="caution">
    <text evidence="12">The sequence shown here is derived from an EMBL/GenBank/DDBJ whole genome shotgun (WGS) entry which is preliminary data.</text>
</comment>
<comment type="similarity">
    <text evidence="2 7">Belongs to the phosphohexose mutase family.</text>
</comment>
<comment type="cofactor">
    <cofactor evidence="1">
        <name>Mg(2+)</name>
        <dbReference type="ChEBI" id="CHEBI:18420"/>
    </cofactor>
</comment>
<evidence type="ECO:0000259" key="8">
    <source>
        <dbReference type="Pfam" id="PF00408"/>
    </source>
</evidence>
<dbReference type="GO" id="GO:0008973">
    <property type="term" value="F:phosphopentomutase activity"/>
    <property type="evidence" value="ECO:0007669"/>
    <property type="project" value="TreeGrafter"/>
</dbReference>
<sequence length="545" mass="58529">MAHERAGQLAQPQDLIDIAEVVTAYYTRTPDADNPDQQVAFGTSGHRGSSLDTAFNENHILAITQAIVEYRAQHHIGGPIFIGRDTHALSEPAMISALEVLLAHGIEVLVDDRGRYTPTPAVSHAILAYNAQRSDSSQYSDGIVITPSHNPPRDGGFKYNPPNGGPADTDATDWIADRANTLLREGLVSVKRTSVTGVLDPRAHRHNYMENYIADLPNVVDIDAIRNSGLAIGADPMGGASVDYWGAIAEKHSLNLTVVNPLVDATWRFMTLDTDGKIRMDCSSPDSMASLVHNRTKYDIATGNDADADRHGIVTPDAGLMNPNHYLAVAIDYLFSHRPQWNSSTAVGKTLVSSSMIDRVVADLGRKLVEVPVGFKWFVPGLVDGSVGFGGEESAGASFLRHNGTVWSTDKDGIILDLLASEITAVTGKTPSQRYEELAARFGSPAYARTDAPATREQKAVLKKLSPEQVTATELAGEAITAKLTTAPGNGAAIGGLKVTTENAWFAARPSGTEDKYKIYAESFLGADHLAIVQREAQNLVSDVL</sequence>
<dbReference type="Pfam" id="PF02879">
    <property type="entry name" value="PGM_PMM_II"/>
    <property type="match status" value="1"/>
</dbReference>
<dbReference type="Proteomes" id="UP000197692">
    <property type="component" value="Unassembled WGS sequence"/>
</dbReference>
<evidence type="ECO:0000313" key="12">
    <source>
        <dbReference type="EMBL" id="OWM35956.1"/>
    </source>
</evidence>
<protein>
    <submittedName>
        <fullName evidence="12">Phosphoglucomutase</fullName>
    </submittedName>
</protein>
<dbReference type="SUPFAM" id="SSF53738">
    <property type="entry name" value="Phosphoglucomutase, first 3 domains"/>
    <property type="match status" value="3"/>
</dbReference>
<evidence type="ECO:0000256" key="1">
    <source>
        <dbReference type="ARBA" id="ARBA00001946"/>
    </source>
</evidence>
<dbReference type="RefSeq" id="WP_088295675.1">
    <property type="nucleotide sequence ID" value="NZ_LSZF01000003.1"/>
</dbReference>
<evidence type="ECO:0000313" key="13">
    <source>
        <dbReference type="Proteomes" id="UP000197692"/>
    </source>
</evidence>
<evidence type="ECO:0000259" key="9">
    <source>
        <dbReference type="Pfam" id="PF02878"/>
    </source>
</evidence>
<keyword evidence="5 7" id="KW-0460">Magnesium</keyword>
<dbReference type="Gene3D" id="3.30.310.50">
    <property type="entry name" value="Alpha-D-phosphohexomutase, C-terminal domain"/>
    <property type="match status" value="1"/>
</dbReference>
<keyword evidence="6" id="KW-0413">Isomerase</keyword>
<evidence type="ECO:0000256" key="5">
    <source>
        <dbReference type="ARBA" id="ARBA00022842"/>
    </source>
</evidence>
<dbReference type="InterPro" id="IPR005852">
    <property type="entry name" value="PGM_a-D-Glc-sp"/>
</dbReference>
<dbReference type="PANTHER" id="PTHR45745">
    <property type="entry name" value="PHOSPHOMANNOMUTASE 45A"/>
    <property type="match status" value="1"/>
</dbReference>
<dbReference type="GO" id="GO:0006166">
    <property type="term" value="P:purine ribonucleoside salvage"/>
    <property type="evidence" value="ECO:0007669"/>
    <property type="project" value="TreeGrafter"/>
</dbReference>
<dbReference type="InterPro" id="IPR005845">
    <property type="entry name" value="A-D-PHexomutase_a/b/a-II"/>
</dbReference>
<dbReference type="CDD" id="cd05801">
    <property type="entry name" value="PGM_like3"/>
    <property type="match status" value="1"/>
</dbReference>
<feature type="domain" description="Alpha-D-phosphohexomutase C-terminal" evidence="8">
    <location>
        <begin position="492"/>
        <end position="531"/>
    </location>
</feature>
<feature type="domain" description="Alpha-D-phosphohexomutase alpha/beta/alpha" evidence="9">
    <location>
        <begin position="40"/>
        <end position="181"/>
    </location>
</feature>
<dbReference type="Gene3D" id="3.40.120.10">
    <property type="entry name" value="Alpha-D-Glucose-1,6-Bisphosphate, subunit A, domain 3"/>
    <property type="match status" value="3"/>
</dbReference>
<evidence type="ECO:0000256" key="4">
    <source>
        <dbReference type="ARBA" id="ARBA00022723"/>
    </source>
</evidence>
<dbReference type="PANTHER" id="PTHR45745:SF1">
    <property type="entry name" value="PHOSPHOGLUCOMUTASE 2B-RELATED"/>
    <property type="match status" value="1"/>
</dbReference>
<organism evidence="12 13">
    <name type="scientific">Corynebacterium diphtheriae bv. mitis</name>
    <dbReference type="NCBI Taxonomy" id="1806053"/>
    <lineage>
        <taxon>Bacteria</taxon>
        <taxon>Bacillati</taxon>
        <taxon>Actinomycetota</taxon>
        <taxon>Actinomycetes</taxon>
        <taxon>Mycobacteriales</taxon>
        <taxon>Corynebacteriaceae</taxon>
        <taxon>Corynebacterium</taxon>
    </lineage>
</organism>
<name>A0A854NK68_CORDP</name>
<evidence type="ECO:0000259" key="11">
    <source>
        <dbReference type="Pfam" id="PF02880"/>
    </source>
</evidence>
<dbReference type="PROSITE" id="PS00710">
    <property type="entry name" value="PGM_PMM"/>
    <property type="match status" value="1"/>
</dbReference>